<evidence type="ECO:0000313" key="10">
    <source>
        <dbReference type="Proteomes" id="UP000622797"/>
    </source>
</evidence>
<dbReference type="PANTHER" id="PTHR22950">
    <property type="entry name" value="AMINO ACID TRANSPORTER"/>
    <property type="match status" value="1"/>
</dbReference>
<reference evidence="9" key="1">
    <citation type="journal article" date="2020" name="BMC Genomics">
        <title>Correction to: Identification and distribution of gene clusters required for synthesis of sphingolipid metabolism inhibitors in diverse species of the filamentous fungus Fusarium.</title>
        <authorList>
            <person name="Kim H.S."/>
            <person name="Lohmar J.M."/>
            <person name="Busman M."/>
            <person name="Brown D.W."/>
            <person name="Naumann T.A."/>
            <person name="Divon H.H."/>
            <person name="Lysoe E."/>
            <person name="Uhlig S."/>
            <person name="Proctor R.H."/>
        </authorList>
    </citation>
    <scope>NUCLEOTIDE SEQUENCE</scope>
    <source>
        <strain evidence="9">NRRL 20472</strain>
    </source>
</reference>
<evidence type="ECO:0000259" key="8">
    <source>
        <dbReference type="Pfam" id="PF01490"/>
    </source>
</evidence>
<feature type="transmembrane region" description="Helical" evidence="7">
    <location>
        <begin position="208"/>
        <end position="229"/>
    </location>
</feature>
<sequence length="486" mass="52352">MSAPQESINTASQAEKGLDLERKNSNHPKVEHDSGSGSDANDLEIKGETSEEVGGIFGGAGGKDYRVMTRWGTIFALLTNQFGIGSLGLPSAFMQLGLIPGLITLIGTAMVAWYTGFELYRFSMKHPHCVHIIDLAKVAGGRPWQIIVAIGFLIQVIMCCSSATVTISIAFNTMTNHSVCTVAFMAIASIISYLLCVPRTVKFISQSGPPTVISLIGAVLIVMISLGVADPVGAPENWSPTIKITNNPGFRTIINSVLKIVFAYAGNHTYVSYMAEMRDPRKDFPFALKWLVFLTTAFYATLAIGIYCLAGEFTTSPALGSAPAIPAKAAYGVVLPAILTAALANGHVGIKYMFIVCMKQMKATHEITANTVKSWGAWMFCATLFWIIAFILANAIPIFDSIVSIQSATTYAWFSFGMSGVFYMVSNKEVHFQNWRKISLFAINLAVIGFAFFLNGGGLWASVTEMLDLFATGDGVNGCFSCGDNS</sequence>
<feature type="transmembrane region" description="Helical" evidence="7">
    <location>
        <begin position="146"/>
        <end position="170"/>
    </location>
</feature>
<evidence type="ECO:0000256" key="7">
    <source>
        <dbReference type="SAM" id="Phobius"/>
    </source>
</evidence>
<feature type="transmembrane region" description="Helical" evidence="7">
    <location>
        <begin position="287"/>
        <end position="310"/>
    </location>
</feature>
<feature type="transmembrane region" description="Helical" evidence="7">
    <location>
        <begin position="249"/>
        <end position="266"/>
    </location>
</feature>
<feature type="compositionally biased region" description="Basic and acidic residues" evidence="6">
    <location>
        <begin position="16"/>
        <end position="34"/>
    </location>
</feature>
<accession>A0A8H4XDI8</accession>
<feature type="transmembrane region" description="Helical" evidence="7">
    <location>
        <begin position="375"/>
        <end position="396"/>
    </location>
</feature>
<feature type="transmembrane region" description="Helical" evidence="7">
    <location>
        <begin position="408"/>
        <end position="426"/>
    </location>
</feature>
<feature type="transmembrane region" description="Helical" evidence="7">
    <location>
        <begin position="176"/>
        <end position="196"/>
    </location>
</feature>
<dbReference type="PANTHER" id="PTHR22950:SF479">
    <property type="entry name" value="AMINO ACID TRANSPORTER (EUROFUNG)-RELATED"/>
    <property type="match status" value="1"/>
</dbReference>
<evidence type="ECO:0000256" key="6">
    <source>
        <dbReference type="SAM" id="MobiDB-lite"/>
    </source>
</evidence>
<dbReference type="Pfam" id="PF01490">
    <property type="entry name" value="Aa_trans"/>
    <property type="match status" value="1"/>
</dbReference>
<dbReference type="InterPro" id="IPR013057">
    <property type="entry name" value="AA_transpt_TM"/>
</dbReference>
<evidence type="ECO:0000256" key="5">
    <source>
        <dbReference type="ARBA" id="ARBA00023136"/>
    </source>
</evidence>
<dbReference type="AlphaFoldDB" id="A0A8H4XDI8"/>
<evidence type="ECO:0000256" key="4">
    <source>
        <dbReference type="ARBA" id="ARBA00022989"/>
    </source>
</evidence>
<keyword evidence="5 7" id="KW-0472">Membrane</keyword>
<evidence type="ECO:0000256" key="3">
    <source>
        <dbReference type="ARBA" id="ARBA00022692"/>
    </source>
</evidence>
<keyword evidence="4 7" id="KW-1133">Transmembrane helix</keyword>
<evidence type="ECO:0000256" key="2">
    <source>
        <dbReference type="ARBA" id="ARBA00008066"/>
    </source>
</evidence>
<protein>
    <recommendedName>
        <fullName evidence="8">Amino acid transporter transmembrane domain-containing protein</fullName>
    </recommendedName>
</protein>
<feature type="transmembrane region" description="Helical" evidence="7">
    <location>
        <begin position="71"/>
        <end position="92"/>
    </location>
</feature>
<gene>
    <name evidence="9" type="ORF">FSARC_1965</name>
</gene>
<reference evidence="9" key="2">
    <citation type="submission" date="2020-05" db="EMBL/GenBank/DDBJ databases">
        <authorList>
            <person name="Kim H.-S."/>
            <person name="Proctor R.H."/>
            <person name="Brown D.W."/>
        </authorList>
    </citation>
    <scope>NUCLEOTIDE SEQUENCE</scope>
    <source>
        <strain evidence="9">NRRL 20472</strain>
    </source>
</reference>
<keyword evidence="3 7" id="KW-0812">Transmembrane</keyword>
<name>A0A8H4XDI8_9HYPO</name>
<feature type="transmembrane region" description="Helical" evidence="7">
    <location>
        <begin position="438"/>
        <end position="461"/>
    </location>
</feature>
<comment type="subcellular location">
    <subcellularLocation>
        <location evidence="1">Membrane</location>
        <topology evidence="1">Multi-pass membrane protein</topology>
    </subcellularLocation>
</comment>
<dbReference type="Gene3D" id="1.20.1740.10">
    <property type="entry name" value="Amino acid/polyamine transporter I"/>
    <property type="match status" value="1"/>
</dbReference>
<keyword evidence="10" id="KW-1185">Reference proteome</keyword>
<comment type="similarity">
    <text evidence="2">Belongs to the amino acid/polyamine transporter 2 family.</text>
</comment>
<evidence type="ECO:0000256" key="1">
    <source>
        <dbReference type="ARBA" id="ARBA00004141"/>
    </source>
</evidence>
<evidence type="ECO:0000313" key="9">
    <source>
        <dbReference type="EMBL" id="KAF4971132.1"/>
    </source>
</evidence>
<feature type="transmembrane region" description="Helical" evidence="7">
    <location>
        <begin position="98"/>
        <end position="117"/>
    </location>
</feature>
<feature type="compositionally biased region" description="Polar residues" evidence="6">
    <location>
        <begin position="1"/>
        <end position="13"/>
    </location>
</feature>
<dbReference type="EMBL" id="JABEXW010000101">
    <property type="protein sequence ID" value="KAF4971132.1"/>
    <property type="molecule type" value="Genomic_DNA"/>
</dbReference>
<dbReference type="Proteomes" id="UP000622797">
    <property type="component" value="Unassembled WGS sequence"/>
</dbReference>
<comment type="caution">
    <text evidence="9">The sequence shown here is derived from an EMBL/GenBank/DDBJ whole genome shotgun (WGS) entry which is preliminary data.</text>
</comment>
<dbReference type="GO" id="GO:0016020">
    <property type="term" value="C:membrane"/>
    <property type="evidence" value="ECO:0007669"/>
    <property type="project" value="UniProtKB-SubCell"/>
</dbReference>
<feature type="transmembrane region" description="Helical" evidence="7">
    <location>
        <begin position="330"/>
        <end position="354"/>
    </location>
</feature>
<proteinExistence type="inferred from homology"/>
<organism evidence="9 10">
    <name type="scientific">Fusarium sarcochroum</name>
    <dbReference type="NCBI Taxonomy" id="1208366"/>
    <lineage>
        <taxon>Eukaryota</taxon>
        <taxon>Fungi</taxon>
        <taxon>Dikarya</taxon>
        <taxon>Ascomycota</taxon>
        <taxon>Pezizomycotina</taxon>
        <taxon>Sordariomycetes</taxon>
        <taxon>Hypocreomycetidae</taxon>
        <taxon>Hypocreales</taxon>
        <taxon>Nectriaceae</taxon>
        <taxon>Fusarium</taxon>
        <taxon>Fusarium lateritium species complex</taxon>
    </lineage>
</organism>
<feature type="domain" description="Amino acid transporter transmembrane" evidence="8">
    <location>
        <begin position="69"/>
        <end position="454"/>
    </location>
</feature>
<dbReference type="GO" id="GO:0015179">
    <property type="term" value="F:L-amino acid transmembrane transporter activity"/>
    <property type="evidence" value="ECO:0007669"/>
    <property type="project" value="TreeGrafter"/>
</dbReference>
<feature type="region of interest" description="Disordered" evidence="6">
    <location>
        <begin position="1"/>
        <end position="43"/>
    </location>
</feature>
<dbReference type="OrthoDB" id="294730at2759"/>